<dbReference type="Pfam" id="PF23562">
    <property type="entry name" value="AMP-binding_C_3"/>
    <property type="match status" value="1"/>
</dbReference>
<reference evidence="4" key="1">
    <citation type="submission" date="2021-10" db="EMBL/GenBank/DDBJ databases">
        <title>De novo Genome Assembly of Clathrus columnatus (Basidiomycota, Fungi) Using Illumina and Nanopore Sequence Data.</title>
        <authorList>
            <person name="Ogiso-Tanaka E."/>
            <person name="Itagaki H."/>
            <person name="Hosoya T."/>
            <person name="Hosaka K."/>
        </authorList>
    </citation>
    <scope>NUCLEOTIDE SEQUENCE</scope>
    <source>
        <strain evidence="4">MO-923</strain>
    </source>
</reference>
<name>A0AAV5AL57_9AGAM</name>
<dbReference type="EMBL" id="BPWL01000009">
    <property type="protein sequence ID" value="GJJ13823.1"/>
    <property type="molecule type" value="Genomic_DNA"/>
</dbReference>
<comment type="caution">
    <text evidence="4">The sequence shown here is derived from an EMBL/GenBank/DDBJ whole genome shotgun (WGS) entry which is preliminary data.</text>
</comment>
<keyword evidence="2" id="KW-0597">Phosphoprotein</keyword>
<evidence type="ECO:0000259" key="3">
    <source>
        <dbReference type="Pfam" id="PF00501"/>
    </source>
</evidence>
<dbReference type="InterPro" id="IPR000873">
    <property type="entry name" value="AMP-dep_synth/lig_dom"/>
</dbReference>
<keyword evidence="5" id="KW-1185">Reference proteome</keyword>
<sequence length="441" mass="49937">MDPLKDGRAGFIPHTLHLDFRAVDTVVDLFIETQASAIIYASSAPMTASLQDHFKIHPIMELDKLLDVFLDDVQLPSIQSRGSGNDIVMIHNTAGSTSGRPKAIKYTRQWLDMNARKDVHSVRDGKEVALRVGSFVHVAELITSLVQLKNAACIVLTPWTNFTPNELVQIIKECKINVIHQYASILTRLLKAAPTNPELTLALQSLKFIVHGGSSIGEKESNWAMEHGIPLKNVFGLTETGLLMTSKEDNNVFYPLQFPGLKHEFWPVDETQDDLTRARLLELVILKESLDCPNPSSCDPVEGYYRSKDLFEEVHPGAYKYRGRLDDMIKMENARLCDTKYAFFHVTMLEPHLYSRSSSRPSPVLLVEPFSDTMDIELLKEEIGEKVRLINKDSYFQERIEPSHILVVPRGQLPRTLKNNIRRPVVEKIFKEDIDGCFAKS</sequence>
<accession>A0AAV5AL57</accession>
<evidence type="ECO:0000313" key="5">
    <source>
        <dbReference type="Proteomes" id="UP001050691"/>
    </source>
</evidence>
<keyword evidence="1" id="KW-0596">Phosphopantetheine</keyword>
<organism evidence="4 5">
    <name type="scientific">Clathrus columnatus</name>
    <dbReference type="NCBI Taxonomy" id="1419009"/>
    <lineage>
        <taxon>Eukaryota</taxon>
        <taxon>Fungi</taxon>
        <taxon>Dikarya</taxon>
        <taxon>Basidiomycota</taxon>
        <taxon>Agaricomycotina</taxon>
        <taxon>Agaricomycetes</taxon>
        <taxon>Phallomycetidae</taxon>
        <taxon>Phallales</taxon>
        <taxon>Clathraceae</taxon>
        <taxon>Clathrus</taxon>
    </lineage>
</organism>
<protein>
    <recommendedName>
        <fullName evidence="3">AMP-dependent synthetase/ligase domain-containing protein</fullName>
    </recommendedName>
</protein>
<dbReference type="Gene3D" id="3.40.50.12780">
    <property type="entry name" value="N-terminal domain of ligase-like"/>
    <property type="match status" value="1"/>
</dbReference>
<dbReference type="PANTHER" id="PTHR43439:SF2">
    <property type="entry name" value="ENZYME, PUTATIVE (JCVI)-RELATED"/>
    <property type="match status" value="1"/>
</dbReference>
<dbReference type="Proteomes" id="UP001050691">
    <property type="component" value="Unassembled WGS sequence"/>
</dbReference>
<proteinExistence type="predicted"/>
<feature type="domain" description="AMP-dependent synthetase/ligase" evidence="3">
    <location>
        <begin position="8"/>
        <end position="247"/>
    </location>
</feature>
<dbReference type="InterPro" id="IPR042099">
    <property type="entry name" value="ANL_N_sf"/>
</dbReference>
<dbReference type="PANTHER" id="PTHR43439">
    <property type="entry name" value="PHENYLACETATE-COENZYME A LIGASE"/>
    <property type="match status" value="1"/>
</dbReference>
<evidence type="ECO:0000313" key="4">
    <source>
        <dbReference type="EMBL" id="GJJ13823.1"/>
    </source>
</evidence>
<dbReference type="Pfam" id="PF00501">
    <property type="entry name" value="AMP-binding"/>
    <property type="match status" value="1"/>
</dbReference>
<dbReference type="SUPFAM" id="SSF56801">
    <property type="entry name" value="Acetyl-CoA synthetase-like"/>
    <property type="match status" value="1"/>
</dbReference>
<dbReference type="InterPro" id="IPR051414">
    <property type="entry name" value="Adenylate-forming_Reductase"/>
</dbReference>
<evidence type="ECO:0000256" key="1">
    <source>
        <dbReference type="ARBA" id="ARBA00022450"/>
    </source>
</evidence>
<dbReference type="AlphaFoldDB" id="A0AAV5AL57"/>
<evidence type="ECO:0000256" key="2">
    <source>
        <dbReference type="ARBA" id="ARBA00022553"/>
    </source>
</evidence>
<gene>
    <name evidence="4" type="ORF">Clacol_008080</name>
</gene>